<dbReference type="KEGG" id="csb:CLSA_c06870"/>
<accession>U5MM73</accession>
<keyword evidence="2" id="KW-1185">Reference proteome</keyword>
<evidence type="ECO:0000313" key="1">
    <source>
        <dbReference type="EMBL" id="AGX41700.1"/>
    </source>
</evidence>
<protein>
    <submittedName>
        <fullName evidence="1">Uncharacterized protein</fullName>
    </submittedName>
</protein>
<evidence type="ECO:0000313" key="2">
    <source>
        <dbReference type="Proteomes" id="UP000017118"/>
    </source>
</evidence>
<dbReference type="HOGENOM" id="CLU_3342328_0_0_9"/>
<reference evidence="1 2" key="1">
    <citation type="journal article" date="2013" name="Genome Announc.">
        <title>Complete Genome Sequence of the Solvent Producer Clostridium saccharobutylicum NCP262 (DSM 13864).</title>
        <authorList>
            <person name="Poehlein A."/>
            <person name="Hartwich K."/>
            <person name="Krabben P."/>
            <person name="Ehrenreich A."/>
            <person name="Liebl W."/>
            <person name="Durre P."/>
            <person name="Gottschalk G."/>
            <person name="Daniel R."/>
        </authorList>
    </citation>
    <scope>NUCLEOTIDE SEQUENCE [LARGE SCALE GENOMIC DNA]</scope>
    <source>
        <strain evidence="1">DSM 13864</strain>
    </source>
</reference>
<gene>
    <name evidence="1" type="ORF">CLSA_c06870</name>
</gene>
<sequence length="37" mass="4489">MKKICESIIIYMKNSRIVEKKLIKIKLIKREVQEDLI</sequence>
<organism evidence="1 2">
    <name type="scientific">Clostridium saccharobutylicum DSM 13864</name>
    <dbReference type="NCBI Taxonomy" id="1345695"/>
    <lineage>
        <taxon>Bacteria</taxon>
        <taxon>Bacillati</taxon>
        <taxon>Bacillota</taxon>
        <taxon>Clostridia</taxon>
        <taxon>Eubacteriales</taxon>
        <taxon>Clostridiaceae</taxon>
        <taxon>Clostridium</taxon>
    </lineage>
</organism>
<name>U5MM73_CLOSA</name>
<dbReference type="PATRIC" id="fig|1345695.3.peg.627"/>
<proteinExistence type="predicted"/>
<dbReference type="EMBL" id="CP006721">
    <property type="protein sequence ID" value="AGX41700.1"/>
    <property type="molecule type" value="Genomic_DNA"/>
</dbReference>
<dbReference type="AlphaFoldDB" id="U5MM73"/>
<dbReference type="Proteomes" id="UP000017118">
    <property type="component" value="Chromosome"/>
</dbReference>